<dbReference type="EMBL" id="GL439824">
    <property type="protein sequence ID" value="EFN66726.1"/>
    <property type="molecule type" value="Genomic_DNA"/>
</dbReference>
<proteinExistence type="predicted"/>
<evidence type="ECO:0000313" key="2">
    <source>
        <dbReference type="Proteomes" id="UP000000311"/>
    </source>
</evidence>
<reference evidence="1 2" key="1">
    <citation type="journal article" date="2010" name="Science">
        <title>Genomic comparison of the ants Camponotus floridanus and Harpegnathos saltator.</title>
        <authorList>
            <person name="Bonasio R."/>
            <person name="Zhang G."/>
            <person name="Ye C."/>
            <person name="Mutti N.S."/>
            <person name="Fang X."/>
            <person name="Qin N."/>
            <person name="Donahue G."/>
            <person name="Yang P."/>
            <person name="Li Q."/>
            <person name="Li C."/>
            <person name="Zhang P."/>
            <person name="Huang Z."/>
            <person name="Berger S.L."/>
            <person name="Reinberg D."/>
            <person name="Wang J."/>
            <person name="Liebig J."/>
        </authorList>
    </citation>
    <scope>NUCLEOTIDE SEQUENCE [LARGE SCALE GENOMIC DNA]</scope>
    <source>
        <strain evidence="2">C129</strain>
    </source>
</reference>
<protein>
    <submittedName>
        <fullName evidence="1">Uncharacterized protein</fullName>
    </submittedName>
</protein>
<dbReference type="AlphaFoldDB" id="E2AIL3"/>
<keyword evidence="2" id="KW-1185">Reference proteome</keyword>
<name>E2AIL3_CAMFO</name>
<sequence>MPRQGLEKSFVDVGSTVVTPLLSEDPASGYVPELKYSKEPKRSLSGNLVAAQGRMRRCNGNSIRQGKIREMNKSIEKKEMCHPVICSSSSE</sequence>
<accession>E2AIL3</accession>
<gene>
    <name evidence="1" type="ORF">EAG_09483</name>
</gene>
<dbReference type="Proteomes" id="UP000000311">
    <property type="component" value="Unassembled WGS sequence"/>
</dbReference>
<dbReference type="InParanoid" id="E2AIL3"/>
<organism evidence="2">
    <name type="scientific">Camponotus floridanus</name>
    <name type="common">Florida carpenter ant</name>
    <dbReference type="NCBI Taxonomy" id="104421"/>
    <lineage>
        <taxon>Eukaryota</taxon>
        <taxon>Metazoa</taxon>
        <taxon>Ecdysozoa</taxon>
        <taxon>Arthropoda</taxon>
        <taxon>Hexapoda</taxon>
        <taxon>Insecta</taxon>
        <taxon>Pterygota</taxon>
        <taxon>Neoptera</taxon>
        <taxon>Endopterygota</taxon>
        <taxon>Hymenoptera</taxon>
        <taxon>Apocrita</taxon>
        <taxon>Aculeata</taxon>
        <taxon>Formicoidea</taxon>
        <taxon>Formicidae</taxon>
        <taxon>Formicinae</taxon>
        <taxon>Camponotus</taxon>
    </lineage>
</organism>
<evidence type="ECO:0000313" key="1">
    <source>
        <dbReference type="EMBL" id="EFN66726.1"/>
    </source>
</evidence>